<dbReference type="GeneID" id="18563602"/>
<protein>
    <submittedName>
        <fullName evidence="1">Gp387</fullName>
    </submittedName>
</protein>
<organism evidence="1 2">
    <name type="scientific">Bacillus phage G</name>
    <dbReference type="NCBI Taxonomy" id="2884420"/>
    <lineage>
        <taxon>Viruses</taxon>
        <taxon>Duplodnaviria</taxon>
        <taxon>Heunggongvirae</taxon>
        <taxon>Uroviricota</taxon>
        <taxon>Caudoviricetes</taxon>
        <taxon>Donellivirus</taxon>
        <taxon>Donellivirus gee</taxon>
    </lineage>
</organism>
<evidence type="ECO:0000313" key="1">
    <source>
        <dbReference type="EMBL" id="AEO93646.1"/>
    </source>
</evidence>
<keyword evidence="2" id="KW-1185">Reference proteome</keyword>
<name>G3MAC8_9CAUD</name>
<dbReference type="KEGG" id="vg:18563602"/>
<accession>G3MAC8</accession>
<evidence type="ECO:0000313" key="2">
    <source>
        <dbReference type="Proteomes" id="UP000009273"/>
    </source>
</evidence>
<dbReference type="RefSeq" id="YP_009015690.1">
    <property type="nucleotide sequence ID" value="NC_023719.1"/>
</dbReference>
<reference evidence="1 2" key="1">
    <citation type="submission" date="2011-09" db="EMBL/GenBank/DDBJ databases">
        <authorList>
            <person name="Pope W.H."/>
            <person name="Pedulla M.L."/>
            <person name="Ford M.E."/>
            <person name="Peebles C.L."/>
            <person name="Hatfull G.H."/>
            <person name="Hendrix R.W."/>
        </authorList>
    </citation>
    <scope>NUCLEOTIDE SEQUENCE [LARGE SCALE GENOMIC DNA]</scope>
    <source>
        <strain evidence="1">G</strain>
    </source>
</reference>
<dbReference type="Proteomes" id="UP000009273">
    <property type="component" value="Segment"/>
</dbReference>
<gene>
    <name evidence="1" type="primary">387</name>
    <name evidence="1" type="ORF">G_387</name>
</gene>
<sequence length="253" mass="29835">MENSKNVKKKLFIDGEEVIVTFYNDPSDKQISLFLDEVDSIYDATKDLDTPKDLPDIEVLQQFLHAILVIKYFTDYKVEAETVEEFIEQGKVFIEKRILKEFSDNFDIGLIEYINKIVVTYFILVYGDVPKYLHSSRGNKEAIKDLKKEVEKLKQLESGNNAIKKIELKLDNPIEHVNIEIKLTSEKPEIKKLGYNEKLSTDSLLDEYNDNKMLHELFGDEKYIYRANHILRVLKGEETYDETWIYDKSDWDW</sequence>
<proteinExistence type="predicted"/>
<dbReference type="EMBL" id="JN638751">
    <property type="protein sequence ID" value="AEO93646.1"/>
    <property type="molecule type" value="Genomic_DNA"/>
</dbReference>